<dbReference type="Pfam" id="PF01693">
    <property type="entry name" value="Cauli_VI"/>
    <property type="match status" value="1"/>
</dbReference>
<evidence type="ECO:0000256" key="1">
    <source>
        <dbReference type="ARBA" id="ARBA00001946"/>
    </source>
</evidence>
<dbReference type="GO" id="GO:0004523">
    <property type="term" value="F:RNA-DNA hybrid ribonuclease activity"/>
    <property type="evidence" value="ECO:0007669"/>
    <property type="project" value="UniProtKB-EC"/>
</dbReference>
<evidence type="ECO:0000256" key="7">
    <source>
        <dbReference type="ARBA" id="ARBA00022723"/>
    </source>
</evidence>
<evidence type="ECO:0000256" key="3">
    <source>
        <dbReference type="ARBA" id="ARBA00005300"/>
    </source>
</evidence>
<dbReference type="InterPro" id="IPR009027">
    <property type="entry name" value="Ribosomal_bL9/RNase_H1_N"/>
</dbReference>
<dbReference type="PROSITE" id="PS50879">
    <property type="entry name" value="RNASE_H_1"/>
    <property type="match status" value="1"/>
</dbReference>
<dbReference type="Gene3D" id="3.30.420.10">
    <property type="entry name" value="Ribonuclease H-like superfamily/Ribonuclease H"/>
    <property type="match status" value="1"/>
</dbReference>
<evidence type="ECO:0000256" key="5">
    <source>
        <dbReference type="ARBA" id="ARBA00017721"/>
    </source>
</evidence>
<dbReference type="InterPro" id="IPR037056">
    <property type="entry name" value="RNase_H1_N_sf"/>
</dbReference>
<reference evidence="12" key="1">
    <citation type="submission" date="2019-03" db="EMBL/GenBank/DDBJ databases">
        <title>Single cell metagenomics reveals metabolic interactions within the superorganism composed of flagellate Streblomastix strix and complex community of Bacteroidetes bacteria on its surface.</title>
        <authorList>
            <person name="Treitli S.C."/>
            <person name="Kolisko M."/>
            <person name="Husnik F."/>
            <person name="Keeling P."/>
            <person name="Hampl V."/>
        </authorList>
    </citation>
    <scope>NUCLEOTIDE SEQUENCE</scope>
    <source>
        <strain evidence="12">STM</strain>
    </source>
</reference>
<dbReference type="AlphaFoldDB" id="A0A5J4PPB2"/>
<dbReference type="InterPro" id="IPR036397">
    <property type="entry name" value="RNaseH_sf"/>
</dbReference>
<gene>
    <name evidence="12" type="ORF">EZS27_037501</name>
</gene>
<dbReference type="InterPro" id="IPR012337">
    <property type="entry name" value="RNaseH-like_sf"/>
</dbReference>
<dbReference type="GO" id="GO:0046872">
    <property type="term" value="F:metal ion binding"/>
    <property type="evidence" value="ECO:0007669"/>
    <property type="project" value="UniProtKB-KW"/>
</dbReference>
<evidence type="ECO:0000256" key="9">
    <source>
        <dbReference type="ARBA" id="ARBA00022801"/>
    </source>
</evidence>
<keyword evidence="6" id="KW-0540">Nuclease</keyword>
<comment type="similarity">
    <text evidence="3">Belongs to the RNase H family.</text>
</comment>
<protein>
    <recommendedName>
        <fullName evidence="5">Ribonuclease H</fullName>
        <ecNumber evidence="4">3.1.26.4</ecNumber>
    </recommendedName>
</protein>
<evidence type="ECO:0000256" key="6">
    <source>
        <dbReference type="ARBA" id="ARBA00022722"/>
    </source>
</evidence>
<dbReference type="Pfam" id="PF00075">
    <property type="entry name" value="RNase_H"/>
    <property type="match status" value="1"/>
</dbReference>
<name>A0A5J4PPB2_9ZZZZ</name>
<keyword evidence="10" id="KW-0460">Magnesium</keyword>
<comment type="caution">
    <text evidence="12">The sequence shown here is derived from an EMBL/GenBank/DDBJ whole genome shotgun (WGS) entry which is preliminary data.</text>
</comment>
<feature type="domain" description="RNase H type-1" evidence="11">
    <location>
        <begin position="123"/>
        <end position="256"/>
    </location>
</feature>
<dbReference type="InterPro" id="IPR011320">
    <property type="entry name" value="RNase_H1_N"/>
</dbReference>
<evidence type="ECO:0000256" key="10">
    <source>
        <dbReference type="ARBA" id="ARBA00022842"/>
    </source>
</evidence>
<evidence type="ECO:0000313" key="12">
    <source>
        <dbReference type="EMBL" id="KAA6311355.1"/>
    </source>
</evidence>
<sequence length="256" mass="29477">MAKGGQFKLVLGGQFKLAKREQFRVDFPRKLYFCIFRTQNRKRVTGNLNETTMAKQKYYVVWKGNVPGIYSSWNDCQLQIEKHEEAKYKSFNTKEEAEHAYASSPDKYIKLKAQQKTLPGFSVIIKESIAVDAACSGNPGPMEYRGVHVGSQKEIFHFGPMKGTNNIGEFLALVHGLALLKQKGFDMPVYSDSVNAISWVRQKKCKTKMPRTTETEELFLIIERAEKWLKENTYTTQILKWNTKEWGEIPADFGRK</sequence>
<proteinExistence type="inferred from homology"/>
<dbReference type="Gene3D" id="3.40.970.10">
    <property type="entry name" value="Ribonuclease H1, N-terminal domain"/>
    <property type="match status" value="1"/>
</dbReference>
<evidence type="ECO:0000256" key="2">
    <source>
        <dbReference type="ARBA" id="ARBA00004065"/>
    </source>
</evidence>
<dbReference type="SUPFAM" id="SSF53098">
    <property type="entry name" value="Ribonuclease H-like"/>
    <property type="match status" value="1"/>
</dbReference>
<dbReference type="FunFam" id="3.40.970.10:FF:000002">
    <property type="entry name" value="Ribonuclease H"/>
    <property type="match status" value="1"/>
</dbReference>
<dbReference type="EMBL" id="SNRY01006979">
    <property type="protein sequence ID" value="KAA6311355.1"/>
    <property type="molecule type" value="Genomic_DNA"/>
</dbReference>
<dbReference type="GO" id="GO:0003676">
    <property type="term" value="F:nucleic acid binding"/>
    <property type="evidence" value="ECO:0007669"/>
    <property type="project" value="InterPro"/>
</dbReference>
<keyword evidence="8" id="KW-0255">Endonuclease</keyword>
<dbReference type="InterPro" id="IPR002156">
    <property type="entry name" value="RNaseH_domain"/>
</dbReference>
<comment type="cofactor">
    <cofactor evidence="1">
        <name>Mg(2+)</name>
        <dbReference type="ChEBI" id="CHEBI:18420"/>
    </cofactor>
</comment>
<dbReference type="EC" id="3.1.26.4" evidence="4"/>
<evidence type="ECO:0000256" key="8">
    <source>
        <dbReference type="ARBA" id="ARBA00022759"/>
    </source>
</evidence>
<keyword evidence="7" id="KW-0479">Metal-binding</keyword>
<dbReference type="SUPFAM" id="SSF55658">
    <property type="entry name" value="L9 N-domain-like"/>
    <property type="match status" value="1"/>
</dbReference>
<comment type="function">
    <text evidence="2">Endonuclease that specifically degrades the RNA of RNA-DNA hybrids.</text>
</comment>
<evidence type="ECO:0000259" key="11">
    <source>
        <dbReference type="PROSITE" id="PS50879"/>
    </source>
</evidence>
<keyword evidence="9 12" id="KW-0378">Hydrolase</keyword>
<evidence type="ECO:0000256" key="4">
    <source>
        <dbReference type="ARBA" id="ARBA00012180"/>
    </source>
</evidence>
<organism evidence="12">
    <name type="scientific">termite gut metagenome</name>
    <dbReference type="NCBI Taxonomy" id="433724"/>
    <lineage>
        <taxon>unclassified sequences</taxon>
        <taxon>metagenomes</taxon>
        <taxon>organismal metagenomes</taxon>
    </lineage>
</organism>
<accession>A0A5J4PPB2</accession>